<evidence type="ECO:0000256" key="2">
    <source>
        <dbReference type="ARBA" id="ARBA00022630"/>
    </source>
</evidence>
<comment type="catalytic activity">
    <reaction evidence="8">
        <text>2 R'C(R)SH + O2 = R'C(R)S-S(R)CR' + H2O2</text>
        <dbReference type="Rhea" id="RHEA:17357"/>
        <dbReference type="ChEBI" id="CHEBI:15379"/>
        <dbReference type="ChEBI" id="CHEBI:16240"/>
        <dbReference type="ChEBI" id="CHEBI:16520"/>
        <dbReference type="ChEBI" id="CHEBI:17412"/>
        <dbReference type="EC" id="1.8.3.2"/>
    </reaction>
</comment>
<evidence type="ECO:0000313" key="13">
    <source>
        <dbReference type="Proteomes" id="UP000218231"/>
    </source>
</evidence>
<dbReference type="OrthoDB" id="59470at2759"/>
<dbReference type="PROSITE" id="PS51352">
    <property type="entry name" value="THIOREDOXIN_2"/>
    <property type="match status" value="1"/>
</dbReference>
<feature type="domain" description="Thioredoxin" evidence="11">
    <location>
        <begin position="23"/>
        <end position="157"/>
    </location>
</feature>
<comment type="cofactor">
    <cofactor evidence="1 8">
        <name>FAD</name>
        <dbReference type="ChEBI" id="CHEBI:57692"/>
    </cofactor>
</comment>
<dbReference type="Proteomes" id="UP000218231">
    <property type="component" value="Unassembled WGS sequence"/>
</dbReference>
<dbReference type="InterPro" id="IPR017905">
    <property type="entry name" value="ERV/ALR_sulphydryl_oxidase"/>
</dbReference>
<dbReference type="PROSITE" id="PS51324">
    <property type="entry name" value="ERV_ALR"/>
    <property type="match status" value="1"/>
</dbReference>
<keyword evidence="2 8" id="KW-0285">Flavoprotein</keyword>
<dbReference type="GO" id="GO:0000139">
    <property type="term" value="C:Golgi membrane"/>
    <property type="evidence" value="ECO:0007669"/>
    <property type="project" value="TreeGrafter"/>
</dbReference>
<dbReference type="InterPro" id="IPR039798">
    <property type="entry name" value="Sulfhydryl_oxidase"/>
</dbReference>
<dbReference type="CDD" id="cd02992">
    <property type="entry name" value="PDI_a_QSOX"/>
    <property type="match status" value="1"/>
</dbReference>
<evidence type="ECO:0000256" key="7">
    <source>
        <dbReference type="ARBA" id="ARBA00023180"/>
    </source>
</evidence>
<dbReference type="Pfam" id="PF00085">
    <property type="entry name" value="Thioredoxin"/>
    <property type="match status" value="1"/>
</dbReference>
<dbReference type="InterPro" id="IPR017937">
    <property type="entry name" value="Thioredoxin_CS"/>
</dbReference>
<protein>
    <recommendedName>
        <fullName evidence="8">Sulfhydryl oxidase</fullName>
        <ecNumber evidence="8">1.8.3.2</ecNumber>
    </recommendedName>
</protein>
<evidence type="ECO:0000256" key="5">
    <source>
        <dbReference type="ARBA" id="ARBA00023002"/>
    </source>
</evidence>
<sequence>MLLSLVAAGLLVLIQRLEASVSYLGYTPAGSNQLLYTPGVDPVIHLDQLTFNDTIYGQDHAFVVEFYADWCGHCRAFAPYFKQFATLVREWHPVVTVAVINCADNFNTQVCRENGVNYFPMLKYFARTARDASHAKSLDTPHSAEQMRDTLLRSVTNEYAFNRYPDWPNMAHIQVDSRTTYGQLWESIPESADYMAIIFEEYDGIGAQFLLDMASRRHVVGTRRALSNSALVTMLGVREFPMVALFRRDHQQALYMQKYYDKTYTDLDHVITQDSRSYRGHQVILTTTQRPIPTTTMAPIIDCVRYPDRCRDLYYVSETDMLKAMRAALYDEDILNTRYFQVTRIPGFIQGNNFTHLLDFTTLLSNHFPVLSFQNSARRQRQVRTTSTILRNSERARLVFTHMREFLEARSRNGFVPVEDYKRQFENVEKVYANPFPVNSSYQHCRGSTPITRGYTCGLWTTFHALTVHTYIDTIKDDFVDPMKPLKAIQGWVSSFFGCIDCRNHFMEMTTSKFPLTERRVRHPHDMMTYLWRAHNIVNHRLHGDPVTEDPQFIKTQFPPPFLCPTCHSGGQFSRRQVRNFLLRHYGSIKPHNRLSDRRLSFR</sequence>
<name>A0A2A2LU00_9BILA</name>
<dbReference type="FunFam" id="1.20.120.310:FF:000005">
    <property type="entry name" value="Sulfhydryl oxidase"/>
    <property type="match status" value="1"/>
</dbReference>
<keyword evidence="3 9" id="KW-0732">Signal</keyword>
<organism evidence="12 13">
    <name type="scientific">Diploscapter pachys</name>
    <dbReference type="NCBI Taxonomy" id="2018661"/>
    <lineage>
        <taxon>Eukaryota</taxon>
        <taxon>Metazoa</taxon>
        <taxon>Ecdysozoa</taxon>
        <taxon>Nematoda</taxon>
        <taxon>Chromadorea</taxon>
        <taxon>Rhabditida</taxon>
        <taxon>Rhabditina</taxon>
        <taxon>Rhabditomorpha</taxon>
        <taxon>Rhabditoidea</taxon>
        <taxon>Rhabditidae</taxon>
        <taxon>Diploscapter</taxon>
    </lineage>
</organism>
<evidence type="ECO:0000256" key="4">
    <source>
        <dbReference type="ARBA" id="ARBA00022827"/>
    </source>
</evidence>
<evidence type="ECO:0000256" key="9">
    <source>
        <dbReference type="SAM" id="SignalP"/>
    </source>
</evidence>
<dbReference type="GO" id="GO:0003756">
    <property type="term" value="F:protein disulfide isomerase activity"/>
    <property type="evidence" value="ECO:0007669"/>
    <property type="project" value="TreeGrafter"/>
</dbReference>
<dbReference type="STRING" id="2018661.A0A2A2LU00"/>
<evidence type="ECO:0000313" key="12">
    <source>
        <dbReference type="EMBL" id="PAV89714.1"/>
    </source>
</evidence>
<evidence type="ECO:0000256" key="3">
    <source>
        <dbReference type="ARBA" id="ARBA00022729"/>
    </source>
</evidence>
<reference evidence="12 13" key="1">
    <citation type="journal article" date="2017" name="Curr. Biol.">
        <title>Genome architecture and evolution of a unichromosomal asexual nematode.</title>
        <authorList>
            <person name="Fradin H."/>
            <person name="Zegar C."/>
            <person name="Gutwein M."/>
            <person name="Lucas J."/>
            <person name="Kovtun M."/>
            <person name="Corcoran D."/>
            <person name="Baugh L.R."/>
            <person name="Kiontke K."/>
            <person name="Gunsalus K."/>
            <person name="Fitch D.H."/>
            <person name="Piano F."/>
        </authorList>
    </citation>
    <scope>NUCLEOTIDE SEQUENCE [LARGE SCALE GENOMIC DNA]</scope>
    <source>
        <strain evidence="12">PF1309</strain>
    </source>
</reference>
<dbReference type="EC" id="1.8.3.2" evidence="8"/>
<comment type="caution">
    <text evidence="12">The sequence shown here is derived from an EMBL/GenBank/DDBJ whole genome shotgun (WGS) entry which is preliminary data.</text>
</comment>
<dbReference type="AlphaFoldDB" id="A0A2A2LU00"/>
<feature type="domain" description="ERV/ALR sulfhydryl oxidase" evidence="10">
    <location>
        <begin position="448"/>
        <end position="558"/>
    </location>
</feature>
<dbReference type="Gene3D" id="1.20.120.1960">
    <property type="entry name" value="QSOX sulfhydryl oxidase domain"/>
    <property type="match status" value="1"/>
</dbReference>
<dbReference type="GO" id="GO:0005615">
    <property type="term" value="C:extracellular space"/>
    <property type="evidence" value="ECO:0007669"/>
    <property type="project" value="TreeGrafter"/>
</dbReference>
<dbReference type="InterPro" id="IPR042568">
    <property type="entry name" value="QSOX_FAD-bd_sf"/>
</dbReference>
<gene>
    <name evidence="12" type="ORF">WR25_11192</name>
</gene>
<dbReference type="SUPFAM" id="SSF52833">
    <property type="entry name" value="Thioredoxin-like"/>
    <property type="match status" value="1"/>
</dbReference>
<dbReference type="Gene3D" id="1.20.120.310">
    <property type="entry name" value="ERV/ALR sulfhydryl oxidase domain"/>
    <property type="match status" value="1"/>
</dbReference>
<evidence type="ECO:0000259" key="11">
    <source>
        <dbReference type="PROSITE" id="PS51352"/>
    </source>
</evidence>
<keyword evidence="5 8" id="KW-0560">Oxidoreductase</keyword>
<dbReference type="InterPro" id="IPR036774">
    <property type="entry name" value="ERV/ALR_sulphydryl_oxid_sf"/>
</dbReference>
<keyword evidence="4 8" id="KW-0274">FAD</keyword>
<evidence type="ECO:0000256" key="8">
    <source>
        <dbReference type="RuleBase" id="RU371123"/>
    </source>
</evidence>
<dbReference type="InterPro" id="IPR036249">
    <property type="entry name" value="Thioredoxin-like_sf"/>
</dbReference>
<keyword evidence="6" id="KW-1015">Disulfide bond</keyword>
<proteinExistence type="predicted"/>
<dbReference type="PROSITE" id="PS00194">
    <property type="entry name" value="THIOREDOXIN_1"/>
    <property type="match status" value="1"/>
</dbReference>
<evidence type="ECO:0000259" key="10">
    <source>
        <dbReference type="PROSITE" id="PS51324"/>
    </source>
</evidence>
<dbReference type="EMBL" id="LIAE01006432">
    <property type="protein sequence ID" value="PAV89714.1"/>
    <property type="molecule type" value="Genomic_DNA"/>
</dbReference>
<accession>A0A2A2LU00</accession>
<evidence type="ECO:0000256" key="6">
    <source>
        <dbReference type="ARBA" id="ARBA00023157"/>
    </source>
</evidence>
<evidence type="ECO:0000256" key="1">
    <source>
        <dbReference type="ARBA" id="ARBA00001974"/>
    </source>
</evidence>
<dbReference type="PANTHER" id="PTHR22897:SF20">
    <property type="entry name" value="SULFHYDRYL OXIDASE"/>
    <property type="match status" value="1"/>
</dbReference>
<dbReference type="InterPro" id="IPR013766">
    <property type="entry name" value="Thioredoxin_domain"/>
</dbReference>
<feature type="signal peptide" evidence="9">
    <location>
        <begin position="1"/>
        <end position="19"/>
    </location>
</feature>
<dbReference type="GO" id="GO:0016971">
    <property type="term" value="F:flavin-dependent sulfhydryl oxidase activity"/>
    <property type="evidence" value="ECO:0007669"/>
    <property type="project" value="InterPro"/>
</dbReference>
<dbReference type="SUPFAM" id="SSF69000">
    <property type="entry name" value="FAD-dependent thiol oxidase"/>
    <property type="match status" value="1"/>
</dbReference>
<keyword evidence="13" id="KW-1185">Reference proteome</keyword>
<dbReference type="GO" id="GO:0006457">
    <property type="term" value="P:protein folding"/>
    <property type="evidence" value="ECO:0007669"/>
    <property type="project" value="TreeGrafter"/>
</dbReference>
<dbReference type="PANTHER" id="PTHR22897">
    <property type="entry name" value="QUIESCIN Q6-RELATED SULFHYDRYL OXIDASE"/>
    <property type="match status" value="1"/>
</dbReference>
<dbReference type="Gene3D" id="3.40.30.10">
    <property type="entry name" value="Glutaredoxin"/>
    <property type="match status" value="2"/>
</dbReference>
<feature type="chain" id="PRO_5013194945" description="Sulfhydryl oxidase" evidence="9">
    <location>
        <begin position="20"/>
        <end position="603"/>
    </location>
</feature>
<keyword evidence="7" id="KW-0325">Glycoprotein</keyword>
<dbReference type="Pfam" id="PF04777">
    <property type="entry name" value="Evr1_Alr"/>
    <property type="match status" value="1"/>
</dbReference>